<gene>
    <name evidence="3" type="primary">BUG1</name>
    <name evidence="3" type="ORF">SPAR_D01380</name>
</gene>
<dbReference type="VEuPathDB" id="FungiDB:SPAR_D01380"/>
<feature type="coiled-coil region" evidence="1">
    <location>
        <begin position="197"/>
        <end position="273"/>
    </location>
</feature>
<dbReference type="AlphaFoldDB" id="A0A8B8UND9"/>
<feature type="compositionally biased region" description="Basic residues" evidence="2">
    <location>
        <begin position="27"/>
        <end position="39"/>
    </location>
</feature>
<dbReference type="GeneID" id="54629385"/>
<evidence type="ECO:0000256" key="1">
    <source>
        <dbReference type="SAM" id="Coils"/>
    </source>
</evidence>
<dbReference type="KEGG" id="spao:SPAR_D01380"/>
<evidence type="ECO:0000256" key="2">
    <source>
        <dbReference type="SAM" id="MobiDB-lite"/>
    </source>
</evidence>
<evidence type="ECO:0000313" key="3">
    <source>
        <dbReference type="RefSeq" id="XP_033765171.1"/>
    </source>
</evidence>
<feature type="compositionally biased region" description="Basic and acidic residues" evidence="2">
    <location>
        <begin position="7"/>
        <end position="26"/>
    </location>
</feature>
<keyword evidence="1" id="KW-0175">Coiled coil</keyword>
<name>A0A8B8UND9_SACPA</name>
<reference evidence="3" key="4">
    <citation type="submission" date="2025-08" db="UniProtKB">
        <authorList>
            <consortium name="RefSeq"/>
        </authorList>
    </citation>
    <scope>IDENTIFICATION</scope>
    <source>
        <strain evidence="3">CBS432</strain>
    </source>
</reference>
<reference evidence="3" key="1">
    <citation type="journal article" date="2017" name="Nat. Genet.">
        <title>Contrasting evolutionary genome dynamics between domesticated and wild yeasts.</title>
        <authorList>
            <person name="Yue J.X."/>
            <person name="Li J."/>
            <person name="Aigrain L."/>
            <person name="Hallin J."/>
            <person name="Persson K."/>
            <person name="Oliver K."/>
            <person name="Bergstrom A."/>
            <person name="Coupland P."/>
            <person name="Warringer J."/>
            <person name="Lagomarsino M.C."/>
            <person name="Fischer G."/>
            <person name="Durbin R."/>
            <person name="Liti G."/>
        </authorList>
    </citation>
    <scope>NUCLEOTIDE SEQUENCE</scope>
    <source>
        <strain evidence="3">CBS432</strain>
    </source>
</reference>
<sequence length="345" mass="39119">MSEQESDELKRMKQLEEARKRVEELKKKKNKKSKGKKNKNSNATGSIGSETPDLESTPAEELAHEQTVEVDLTKSENNDQDAEGNKENEEAEEKEIGQVKSNNSATQEKETEEGNSTFANVEEDSAENTSKGEVQGAVGSSNFEQAADVEKIIEPQEEKKTIQPQEEREPSNSPATTDDLFANDDNQESDFLTTIEKKKEEDELIKLRAENEKLTQENKQLKFLNMENETTVDDLQDQLQEKEDIINSLQNDLQTTKDELIATLQRLKEAETKSARNATTTPIQFADFNTSSNNLTPSQSVNNSGTQMTRENNMEVDRLMLDKWRQWNVDMTTWRSIGSGPIMEF</sequence>
<reference evidence="3" key="3">
    <citation type="submission" date="2025-07" db="EMBL/GenBank/DDBJ databases">
        <authorList>
            <consortium name="NCBI Genome Project"/>
        </authorList>
    </citation>
    <scope>NUCLEOTIDE SEQUENCE</scope>
    <source>
        <strain evidence="3">CBS432</strain>
    </source>
</reference>
<feature type="region of interest" description="Disordered" evidence="2">
    <location>
        <begin position="1"/>
        <end position="185"/>
    </location>
</feature>
<feature type="compositionally biased region" description="Basic and acidic residues" evidence="2">
    <location>
        <begin position="148"/>
        <end position="170"/>
    </location>
</feature>
<feature type="compositionally biased region" description="Basic and acidic residues" evidence="2">
    <location>
        <begin position="61"/>
        <end position="88"/>
    </location>
</feature>
<proteinExistence type="predicted"/>
<dbReference type="OrthoDB" id="4036611at2759"/>
<organism evidence="3">
    <name type="scientific">Saccharomyces paradoxus</name>
    <name type="common">Yeast</name>
    <name type="synonym">Saccharomyces douglasii</name>
    <dbReference type="NCBI Taxonomy" id="27291"/>
    <lineage>
        <taxon>Eukaryota</taxon>
        <taxon>Fungi</taxon>
        <taxon>Dikarya</taxon>
        <taxon>Ascomycota</taxon>
        <taxon>Saccharomycotina</taxon>
        <taxon>Saccharomycetes</taxon>
        <taxon>Saccharomycetales</taxon>
        <taxon>Saccharomycetaceae</taxon>
        <taxon>Saccharomyces</taxon>
    </lineage>
</organism>
<accession>A0A8B8UND9</accession>
<reference evidence="3" key="2">
    <citation type="submission" date="2020-01" db="EMBL/GenBank/DDBJ databases">
        <title>Population-level Yeast Reference Genomes.</title>
        <authorList>
            <person name="Yue J.-X."/>
        </authorList>
    </citation>
    <scope>NUCLEOTIDE SEQUENCE</scope>
    <source>
        <strain evidence="3">CBS432</strain>
    </source>
</reference>
<dbReference type="RefSeq" id="XP_033765171.1">
    <property type="nucleotide sequence ID" value="XM_033909280.1"/>
</dbReference>
<protein>
    <submittedName>
        <fullName evidence="3">Bug1p</fullName>
    </submittedName>
</protein>
<feature type="compositionally biased region" description="Polar residues" evidence="2">
    <location>
        <begin position="127"/>
        <end position="144"/>
    </location>
</feature>